<organism evidence="1 2">
    <name type="scientific">Faecalispora sporosphaeroides</name>
    <dbReference type="NCBI Taxonomy" id="1549"/>
    <lineage>
        <taxon>Bacteria</taxon>
        <taxon>Bacillati</taxon>
        <taxon>Bacillota</taxon>
        <taxon>Clostridia</taxon>
        <taxon>Eubacteriales</taxon>
        <taxon>Oscillospiraceae</taxon>
        <taxon>Faecalispora</taxon>
    </lineage>
</organism>
<gene>
    <name evidence="1" type="ORF">E7512_01890</name>
</gene>
<protein>
    <recommendedName>
        <fullName evidence="3">Integrase</fullName>
    </recommendedName>
</protein>
<reference evidence="1" key="1">
    <citation type="submission" date="2019-04" db="EMBL/GenBank/DDBJ databases">
        <title>Evolution of Biomass-Degrading Anaerobic Consortia Revealed by Metagenomics.</title>
        <authorList>
            <person name="Peng X."/>
        </authorList>
    </citation>
    <scope>NUCLEOTIDE SEQUENCE</scope>
    <source>
        <strain evidence="1">SIG551</strain>
    </source>
</reference>
<proteinExistence type="predicted"/>
<dbReference type="AlphaFoldDB" id="A0A928KUR4"/>
<sequence>MGKGCKASGVKKIRVHHRHSHAACLLSWASHLCKLPRFGHENIETTLNSYLYLYPLKQAELAQKLENIGF</sequence>
<comment type="caution">
    <text evidence="1">The sequence shown here is derived from an EMBL/GenBank/DDBJ whole genome shotgun (WGS) entry which is preliminary data.</text>
</comment>
<dbReference type="EMBL" id="SVNY01000001">
    <property type="protein sequence ID" value="MBE6832330.1"/>
    <property type="molecule type" value="Genomic_DNA"/>
</dbReference>
<evidence type="ECO:0008006" key="3">
    <source>
        <dbReference type="Google" id="ProtNLM"/>
    </source>
</evidence>
<name>A0A928KUR4_9FIRM</name>
<evidence type="ECO:0000313" key="2">
    <source>
        <dbReference type="Proteomes" id="UP000754750"/>
    </source>
</evidence>
<evidence type="ECO:0000313" key="1">
    <source>
        <dbReference type="EMBL" id="MBE6832330.1"/>
    </source>
</evidence>
<dbReference type="Proteomes" id="UP000754750">
    <property type="component" value="Unassembled WGS sequence"/>
</dbReference>
<accession>A0A928KUR4</accession>